<reference evidence="4" key="1">
    <citation type="submission" date="2021-01" db="EMBL/GenBank/DDBJ databases">
        <authorList>
            <person name="Corre E."/>
            <person name="Pelletier E."/>
            <person name="Niang G."/>
            <person name="Scheremetjew M."/>
            <person name="Finn R."/>
            <person name="Kale V."/>
            <person name="Holt S."/>
            <person name="Cochrane G."/>
            <person name="Meng A."/>
            <person name="Brown T."/>
            <person name="Cohen L."/>
        </authorList>
    </citation>
    <scope>NUCLEOTIDE SEQUENCE</scope>
    <source>
        <strain evidence="4">CCMP1594</strain>
    </source>
</reference>
<name>A0A7S4CXU1_9EUGL</name>
<accession>A0A7S4CXU1</accession>
<dbReference type="InterPro" id="IPR002213">
    <property type="entry name" value="UDP_glucos_trans"/>
</dbReference>
<dbReference type="SUPFAM" id="SSF53756">
    <property type="entry name" value="UDP-Glycosyltransferase/glycogen phosphorylase"/>
    <property type="match status" value="1"/>
</dbReference>
<keyword evidence="1" id="KW-0808">Transferase</keyword>
<dbReference type="CDD" id="cd03784">
    <property type="entry name" value="GT1_Gtf-like"/>
    <property type="match status" value="1"/>
</dbReference>
<sequence>MGNVEMALVQPEAVKDPSLAGDLTLQVEQAFHMPDAHVSVEISIRNSEQGVTEVHPDGTGENKNSHSPTYKEAAPVVLRKVNPEDVLIFALHTHPGKKFGLPGPKGKELGTTEWRVRDFVRRPVRAMVFNDKDANIVMEPKEGKPATLQVRVASDPFPAGWPAPQPQPTQTYPKHVMMITRGTRGDVQPFAALARGLAERLGWRITICTELRYKEYLQKVTADLPPGQIQFRPSGGDTSKKIESTVSKKAMNTSTHLMQALMLSRSEAEFFGSEGALFHWAETLKPDSLVYGFTMANIAMIISEALHIPIVGFILQPSVIPSESYTPVTPITEGMTFPGRKKIAEIRCSEGVQKNLKHMMEAPPLPGTGLHTMRKKHHLHDIPAGRTWKVLMEQKSPCVVPIHPVAFNGKPADWGDNVKLTEFIFLRDKSQQTLDAMYTDFIEKAKADGHPVVLMAFSSMPVSREEILTTAALIVEKCTPQPAVIAMMGSRPAEKIGADLEKRVEGFKARGLLLEGKAAPFGQLLPRMDCNIIHGGLGTTAESMRAGKPVLVTGILLMDQRFWAKQVTELGISPGCSHIDVFDKHCVEWVTQALDPDGEWARNARELAAKLGDSDGVRENVEAVAEFVNNPGPLMDLREPEGRMARVKSAGRNLTAKAKGVLVHPMQSLHRKGRESPPRPSGAEDKTP</sequence>
<feature type="region of interest" description="Disordered" evidence="2">
    <location>
        <begin position="49"/>
        <end position="69"/>
    </location>
</feature>
<feature type="domain" description="Glycosyltransferase family 28 N-terminal" evidence="3">
    <location>
        <begin position="176"/>
        <end position="254"/>
    </location>
</feature>
<organism evidence="4">
    <name type="scientific">Eutreptiella gymnastica</name>
    <dbReference type="NCBI Taxonomy" id="73025"/>
    <lineage>
        <taxon>Eukaryota</taxon>
        <taxon>Discoba</taxon>
        <taxon>Euglenozoa</taxon>
        <taxon>Euglenida</taxon>
        <taxon>Spirocuta</taxon>
        <taxon>Euglenophyceae</taxon>
        <taxon>Eutreptiales</taxon>
        <taxon>Eutreptiaceae</taxon>
        <taxon>Eutreptiella</taxon>
    </lineage>
</organism>
<dbReference type="PANTHER" id="PTHR48050">
    <property type="entry name" value="STEROL 3-BETA-GLUCOSYLTRANSFERASE"/>
    <property type="match status" value="1"/>
</dbReference>
<dbReference type="InterPro" id="IPR050426">
    <property type="entry name" value="Glycosyltransferase_28"/>
</dbReference>
<gene>
    <name evidence="4" type="ORF">EGYM00163_LOCUS20980</name>
</gene>
<protein>
    <recommendedName>
        <fullName evidence="3">Glycosyltransferase family 28 N-terminal domain-containing protein</fullName>
    </recommendedName>
</protein>
<proteinExistence type="predicted"/>
<dbReference type="Gene3D" id="3.40.50.2000">
    <property type="entry name" value="Glycogen Phosphorylase B"/>
    <property type="match status" value="2"/>
</dbReference>
<feature type="region of interest" description="Disordered" evidence="2">
    <location>
        <begin position="665"/>
        <end position="688"/>
    </location>
</feature>
<feature type="compositionally biased region" description="Basic and acidic residues" evidence="2">
    <location>
        <begin position="674"/>
        <end position="688"/>
    </location>
</feature>
<dbReference type="PANTHER" id="PTHR48050:SF13">
    <property type="entry name" value="STEROL 3-BETA-GLUCOSYLTRANSFERASE UGT80A2"/>
    <property type="match status" value="1"/>
</dbReference>
<dbReference type="AlphaFoldDB" id="A0A7S4CXU1"/>
<dbReference type="EMBL" id="HBJA01059255">
    <property type="protein sequence ID" value="CAE0809846.1"/>
    <property type="molecule type" value="Transcribed_RNA"/>
</dbReference>
<dbReference type="GO" id="GO:0005975">
    <property type="term" value="P:carbohydrate metabolic process"/>
    <property type="evidence" value="ECO:0007669"/>
    <property type="project" value="InterPro"/>
</dbReference>
<evidence type="ECO:0000256" key="1">
    <source>
        <dbReference type="ARBA" id="ARBA00022679"/>
    </source>
</evidence>
<dbReference type="Pfam" id="PF03033">
    <property type="entry name" value="Glyco_transf_28"/>
    <property type="match status" value="1"/>
</dbReference>
<dbReference type="GO" id="GO:0016906">
    <property type="term" value="F:sterol 3-beta-glucosyltransferase activity"/>
    <property type="evidence" value="ECO:0007669"/>
    <property type="project" value="UniProtKB-ARBA"/>
</dbReference>
<evidence type="ECO:0000256" key="2">
    <source>
        <dbReference type="SAM" id="MobiDB-lite"/>
    </source>
</evidence>
<feature type="compositionally biased region" description="Basic and acidic residues" evidence="2">
    <location>
        <begin position="54"/>
        <end position="64"/>
    </location>
</feature>
<dbReference type="InterPro" id="IPR004276">
    <property type="entry name" value="GlycoTrans_28_N"/>
</dbReference>
<evidence type="ECO:0000313" key="4">
    <source>
        <dbReference type="EMBL" id="CAE0809846.1"/>
    </source>
</evidence>
<evidence type="ECO:0000259" key="3">
    <source>
        <dbReference type="Pfam" id="PF03033"/>
    </source>
</evidence>